<dbReference type="InterPro" id="IPR027396">
    <property type="entry name" value="DsrEFH-like"/>
</dbReference>
<accession>A0A076PU60</accession>
<evidence type="ECO:0008006" key="3">
    <source>
        <dbReference type="Google" id="ProtNLM"/>
    </source>
</evidence>
<dbReference type="RefSeq" id="WP_019043665.1">
    <property type="nucleotide sequence ID" value="NZ_CP006704.1"/>
</dbReference>
<dbReference type="EMBL" id="CP006704">
    <property type="protein sequence ID" value="AIJ47295.1"/>
    <property type="molecule type" value="Genomic_DNA"/>
</dbReference>
<evidence type="ECO:0000313" key="1">
    <source>
        <dbReference type="EMBL" id="AIJ47295.1"/>
    </source>
</evidence>
<dbReference type="AlphaFoldDB" id="A0A076PU60"/>
<dbReference type="Proteomes" id="UP000028782">
    <property type="component" value="Chromosome"/>
</dbReference>
<proteinExistence type="predicted"/>
<evidence type="ECO:0000313" key="2">
    <source>
        <dbReference type="Proteomes" id="UP000028782"/>
    </source>
</evidence>
<dbReference type="HOGENOM" id="CLU_127515_3_1_4"/>
<dbReference type="Gene3D" id="3.40.1260.10">
    <property type="entry name" value="DsrEFH-like"/>
    <property type="match status" value="1"/>
</dbReference>
<name>A0A076PU60_COMTE</name>
<organism evidence="1 2">
    <name type="scientific">Comamonas testosteroni TK102</name>
    <dbReference type="NCBI Taxonomy" id="1392005"/>
    <lineage>
        <taxon>Bacteria</taxon>
        <taxon>Pseudomonadati</taxon>
        <taxon>Pseudomonadota</taxon>
        <taxon>Betaproteobacteria</taxon>
        <taxon>Burkholderiales</taxon>
        <taxon>Comamonadaceae</taxon>
        <taxon>Comamonas</taxon>
    </lineage>
</organism>
<dbReference type="KEGG" id="ctes:O987_15900"/>
<gene>
    <name evidence="1" type="ORF">O987_15900</name>
</gene>
<dbReference type="SUPFAM" id="SSF75169">
    <property type="entry name" value="DsrEFH-like"/>
    <property type="match status" value="1"/>
</dbReference>
<protein>
    <recommendedName>
        <fullName evidence="3">Intracellular sulfur oxidation protein, DsrE/DsrF family</fullName>
    </recommendedName>
</protein>
<reference evidence="1 2" key="1">
    <citation type="journal article" date="2014" name="Genome Announc.">
        <title>Complete Genome Sequence of Polychlorinated Biphenyl Degrader Comamonas testosteroni TK102 (NBRC 109938).</title>
        <authorList>
            <person name="Fukuda K."/>
            <person name="Hosoyama A."/>
            <person name="Tsuchikane K."/>
            <person name="Ohji S."/>
            <person name="Yamazoe A."/>
            <person name="Fujita N."/>
            <person name="Shintani M."/>
            <person name="Kimbara K."/>
        </authorList>
    </citation>
    <scope>NUCLEOTIDE SEQUENCE [LARGE SCALE GENOMIC DNA]</scope>
    <source>
        <strain evidence="1">TK102</strain>
    </source>
</reference>
<sequence>MSRPDWKTLLPALSPASRIVLHAPSPQALARARGNFKNLKAANPELEVWIVVNAQAVQAVLDQPDDLGPALAQVLLCPNTLRNNGLSAPENIQVLPMGAVEAIARMQQDGWTYIRS</sequence>